<evidence type="ECO:0000313" key="2">
    <source>
        <dbReference type="Proteomes" id="UP001234178"/>
    </source>
</evidence>
<dbReference type="Proteomes" id="UP001234178">
    <property type="component" value="Unassembled WGS sequence"/>
</dbReference>
<reference evidence="1 2" key="1">
    <citation type="journal article" date="2023" name="Nucleic Acids Res.">
        <title>The hologenome of Daphnia magna reveals possible DNA methylation and microbiome-mediated evolution of the host genome.</title>
        <authorList>
            <person name="Chaturvedi A."/>
            <person name="Li X."/>
            <person name="Dhandapani V."/>
            <person name="Marshall H."/>
            <person name="Kissane S."/>
            <person name="Cuenca-Cambronero M."/>
            <person name="Asole G."/>
            <person name="Calvet F."/>
            <person name="Ruiz-Romero M."/>
            <person name="Marangio P."/>
            <person name="Guigo R."/>
            <person name="Rago D."/>
            <person name="Mirbahai L."/>
            <person name="Eastwood N."/>
            <person name="Colbourne J.K."/>
            <person name="Zhou J."/>
            <person name="Mallon E."/>
            <person name="Orsini L."/>
        </authorList>
    </citation>
    <scope>NUCLEOTIDE SEQUENCE [LARGE SCALE GENOMIC DNA]</scope>
    <source>
        <strain evidence="1">LRV0_1</strain>
    </source>
</reference>
<proteinExistence type="predicted"/>
<protein>
    <submittedName>
        <fullName evidence="1">Uncharacterized protein</fullName>
    </submittedName>
</protein>
<gene>
    <name evidence="1" type="ORF">OUZ56_012445</name>
</gene>
<comment type="caution">
    <text evidence="1">The sequence shown here is derived from an EMBL/GenBank/DDBJ whole genome shotgun (WGS) entry which is preliminary data.</text>
</comment>
<name>A0ABQ9Z499_9CRUS</name>
<sequence length="113" mass="12617">MSRYSLDLRRNEAKVSLIWICLLASIVELRPKIVGTSQEEVKFVVACSESVESNAYCSDWMVVPLDDAKFGSEAYAWCTEGIINPIGCRDVALVICQLFCLFIPQDANMTGYP</sequence>
<accession>A0ABQ9Z499</accession>
<keyword evidence="2" id="KW-1185">Reference proteome</keyword>
<organism evidence="1 2">
    <name type="scientific">Daphnia magna</name>
    <dbReference type="NCBI Taxonomy" id="35525"/>
    <lineage>
        <taxon>Eukaryota</taxon>
        <taxon>Metazoa</taxon>
        <taxon>Ecdysozoa</taxon>
        <taxon>Arthropoda</taxon>
        <taxon>Crustacea</taxon>
        <taxon>Branchiopoda</taxon>
        <taxon>Diplostraca</taxon>
        <taxon>Cladocera</taxon>
        <taxon>Anomopoda</taxon>
        <taxon>Daphniidae</taxon>
        <taxon>Daphnia</taxon>
    </lineage>
</organism>
<evidence type="ECO:0000313" key="1">
    <source>
        <dbReference type="EMBL" id="KAK4007285.1"/>
    </source>
</evidence>
<dbReference type="EMBL" id="JAOYFB010000002">
    <property type="protein sequence ID" value="KAK4007285.1"/>
    <property type="molecule type" value="Genomic_DNA"/>
</dbReference>